<dbReference type="SUPFAM" id="SSF46565">
    <property type="entry name" value="Chaperone J-domain"/>
    <property type="match status" value="1"/>
</dbReference>
<dbReference type="Proteomes" id="UP000280726">
    <property type="component" value="Unassembled WGS sequence"/>
</dbReference>
<organism evidence="3 4">
    <name type="scientific">Georgenia muralis</name>
    <dbReference type="NCBI Taxonomy" id="154117"/>
    <lineage>
        <taxon>Bacteria</taxon>
        <taxon>Bacillati</taxon>
        <taxon>Actinomycetota</taxon>
        <taxon>Actinomycetes</taxon>
        <taxon>Micrococcales</taxon>
        <taxon>Bogoriellaceae</taxon>
        <taxon>Georgenia</taxon>
    </lineage>
</organism>
<feature type="compositionally biased region" description="Low complexity" evidence="1">
    <location>
        <begin position="84"/>
        <end position="105"/>
    </location>
</feature>
<evidence type="ECO:0000256" key="1">
    <source>
        <dbReference type="SAM" id="MobiDB-lite"/>
    </source>
</evidence>
<dbReference type="Gene3D" id="1.10.287.110">
    <property type="entry name" value="DnaJ domain"/>
    <property type="match status" value="1"/>
</dbReference>
<dbReference type="EMBL" id="RKRA01000001">
    <property type="protein sequence ID" value="RPF27776.1"/>
    <property type="molecule type" value="Genomic_DNA"/>
</dbReference>
<feature type="region of interest" description="Disordered" evidence="1">
    <location>
        <begin position="65"/>
        <end position="110"/>
    </location>
</feature>
<dbReference type="OrthoDB" id="5242140at2"/>
<name>A0A3N4Z7E9_9MICO</name>
<dbReference type="InterPro" id="IPR036869">
    <property type="entry name" value="J_dom_sf"/>
</dbReference>
<dbReference type="PROSITE" id="PS50076">
    <property type="entry name" value="DNAJ_2"/>
    <property type="match status" value="1"/>
</dbReference>
<dbReference type="PRINTS" id="PR00625">
    <property type="entry name" value="JDOMAIN"/>
</dbReference>
<sequence length="322" mass="35172">MPDGPDSPYAVLGVDRRASAAELRRAYRRRQRKTHPDLGGDPVAFHAVQVAWERIGTPAARAAYDREAAGAPHRPGGRDEEGTRTWTSGTRRGSARAPSRARSYGHPGGASRQRFLTLVREWAGRGTALEDPYDEDLLARAPVEIRHALADALAEESTARTLGALGASWVLWHDVVTEAGEWTLRPGAPVTDPPKIDHVALGPTGLFLVQSEDWGAPVTVRGSELVSPGLPPGEEPVRAFERRARIVRSWRVAVAALVVVLPDDALAEDVILLRRAGWRHATVYAVRRRALGALLSGGTGRRIGEEEFFAVRDRLNQVIRFV</sequence>
<dbReference type="InterPro" id="IPR050817">
    <property type="entry name" value="DjlA_DnaK_co-chaperone"/>
</dbReference>
<accession>A0A3N4Z7E9</accession>
<dbReference type="SMART" id="SM00271">
    <property type="entry name" value="DnaJ"/>
    <property type="match status" value="1"/>
</dbReference>
<dbReference type="Pfam" id="PF00226">
    <property type="entry name" value="DnaJ"/>
    <property type="match status" value="1"/>
</dbReference>
<dbReference type="InterPro" id="IPR001623">
    <property type="entry name" value="DnaJ_domain"/>
</dbReference>
<dbReference type="RefSeq" id="WP_123917553.1">
    <property type="nucleotide sequence ID" value="NZ_RKRA01000001.1"/>
</dbReference>
<proteinExistence type="predicted"/>
<feature type="domain" description="J" evidence="2">
    <location>
        <begin position="7"/>
        <end position="68"/>
    </location>
</feature>
<protein>
    <submittedName>
        <fullName evidence="3">Nuclease-like protein</fullName>
    </submittedName>
</protein>
<keyword evidence="4" id="KW-1185">Reference proteome</keyword>
<evidence type="ECO:0000313" key="3">
    <source>
        <dbReference type="EMBL" id="RPF27776.1"/>
    </source>
</evidence>
<evidence type="ECO:0000259" key="2">
    <source>
        <dbReference type="PROSITE" id="PS50076"/>
    </source>
</evidence>
<evidence type="ECO:0000313" key="4">
    <source>
        <dbReference type="Proteomes" id="UP000280726"/>
    </source>
</evidence>
<comment type="caution">
    <text evidence="3">The sequence shown here is derived from an EMBL/GenBank/DDBJ whole genome shotgun (WGS) entry which is preliminary data.</text>
</comment>
<dbReference type="PANTHER" id="PTHR24074">
    <property type="entry name" value="CO-CHAPERONE PROTEIN DJLA"/>
    <property type="match status" value="1"/>
</dbReference>
<gene>
    <name evidence="3" type="ORF">EDD32_2273</name>
</gene>
<dbReference type="AlphaFoldDB" id="A0A3N4Z7E9"/>
<reference evidence="3 4" key="1">
    <citation type="submission" date="2018-11" db="EMBL/GenBank/DDBJ databases">
        <title>Sequencing the genomes of 1000 actinobacteria strains.</title>
        <authorList>
            <person name="Klenk H.-P."/>
        </authorList>
    </citation>
    <scope>NUCLEOTIDE SEQUENCE [LARGE SCALE GENOMIC DNA]</scope>
    <source>
        <strain evidence="3 4">DSM 14418</strain>
    </source>
</reference>